<comment type="caution">
    <text evidence="2">The sequence shown here is derived from an EMBL/GenBank/DDBJ whole genome shotgun (WGS) entry which is preliminary data.</text>
</comment>
<evidence type="ECO:0000259" key="1">
    <source>
        <dbReference type="Pfam" id="PF01978"/>
    </source>
</evidence>
<dbReference type="EMBL" id="MGJV01000045">
    <property type="protein sequence ID" value="OGN13086.1"/>
    <property type="molecule type" value="Genomic_DNA"/>
</dbReference>
<dbReference type="InterPro" id="IPR036388">
    <property type="entry name" value="WH-like_DNA-bd_sf"/>
</dbReference>
<dbReference type="Gene3D" id="1.10.10.10">
    <property type="entry name" value="Winged helix-like DNA-binding domain superfamily/Winged helix DNA-binding domain"/>
    <property type="match status" value="1"/>
</dbReference>
<dbReference type="AlphaFoldDB" id="A0A1F8FKW6"/>
<reference evidence="2 3" key="1">
    <citation type="journal article" date="2016" name="Nat. Commun.">
        <title>Thousands of microbial genomes shed light on interconnected biogeochemical processes in an aquifer system.</title>
        <authorList>
            <person name="Anantharaman K."/>
            <person name="Brown C.T."/>
            <person name="Hug L.A."/>
            <person name="Sharon I."/>
            <person name="Castelle C.J."/>
            <person name="Probst A.J."/>
            <person name="Thomas B.C."/>
            <person name="Singh A."/>
            <person name="Wilkins M.J."/>
            <person name="Karaoz U."/>
            <person name="Brodie E.L."/>
            <person name="Williams K.H."/>
            <person name="Hubbard S.S."/>
            <person name="Banfield J.F."/>
        </authorList>
    </citation>
    <scope>NUCLEOTIDE SEQUENCE [LARGE SCALE GENOMIC DNA]</scope>
</reference>
<dbReference type="InterPro" id="IPR002831">
    <property type="entry name" value="Tscrpt_reg_TrmB_N"/>
</dbReference>
<dbReference type="InterPro" id="IPR051797">
    <property type="entry name" value="TrmB-like"/>
</dbReference>
<dbReference type="PANTHER" id="PTHR34293:SF1">
    <property type="entry name" value="HTH-TYPE TRANSCRIPTIONAL REGULATOR TRMBL2"/>
    <property type="match status" value="1"/>
</dbReference>
<name>A0A1F8FKW6_9BACT</name>
<accession>A0A1F8FKW6</accession>
<proteinExistence type="predicted"/>
<dbReference type="Proteomes" id="UP000176581">
    <property type="component" value="Unassembled WGS sequence"/>
</dbReference>
<protein>
    <recommendedName>
        <fullName evidence="1">Transcription regulator TrmB N-terminal domain-containing protein</fullName>
    </recommendedName>
</protein>
<dbReference type="InterPro" id="IPR036390">
    <property type="entry name" value="WH_DNA-bd_sf"/>
</dbReference>
<gene>
    <name evidence="2" type="ORF">A3J47_01175</name>
</gene>
<dbReference type="SUPFAM" id="SSF46785">
    <property type="entry name" value="Winged helix' DNA-binding domain"/>
    <property type="match status" value="1"/>
</dbReference>
<dbReference type="PANTHER" id="PTHR34293">
    <property type="entry name" value="HTH-TYPE TRANSCRIPTIONAL REGULATOR TRMBL2"/>
    <property type="match status" value="1"/>
</dbReference>
<dbReference type="Pfam" id="PF01978">
    <property type="entry name" value="TrmB"/>
    <property type="match status" value="1"/>
</dbReference>
<evidence type="ECO:0000313" key="3">
    <source>
        <dbReference type="Proteomes" id="UP000176581"/>
    </source>
</evidence>
<organism evidence="2 3">
    <name type="scientific">Candidatus Yanofskybacteria bacterium RIFCSPHIGHO2_02_FULL_43_22</name>
    <dbReference type="NCBI Taxonomy" id="1802681"/>
    <lineage>
        <taxon>Bacteria</taxon>
        <taxon>Candidatus Yanofskyibacteriota</taxon>
    </lineage>
</organism>
<evidence type="ECO:0000313" key="2">
    <source>
        <dbReference type="EMBL" id="OGN13086.1"/>
    </source>
</evidence>
<sequence>MFEKLKNLGLSENEAKVYMAMLELGPSVVVEISRKSQINRPTTYVQIESLKKKGLVSTQTKGKKQIFIAESPDKLELLIDDELKTVEGKKSELNNFLPELLGLFNSSGERPHVKFFEGKEGILALQREFLKTDDAPIYGITSLDNILEVFPEFENTYTKKRVNKKIHSRTIYTSRKGPILKESDESSLRESKFIEPDKLPLGVDITIFKDKVAIVALRGKISGTLIEHKEIADSFRAIFELVWNKID</sequence>
<feature type="domain" description="Transcription regulator TrmB N-terminal" evidence="1">
    <location>
        <begin position="5"/>
        <end position="69"/>
    </location>
</feature>